<dbReference type="EMBL" id="DQIR01075877">
    <property type="protein sequence ID" value="HDA31353.1"/>
    <property type="molecule type" value="Transcribed_RNA"/>
</dbReference>
<reference evidence="1" key="1">
    <citation type="journal article" date="2019" name="PeerJ">
        <title>Genes of the pig, Sus scrofa, reconstructed with EvidentialGene.</title>
        <authorList>
            <person name="Gilbert D.G."/>
        </authorList>
    </citation>
    <scope>NUCLEOTIDE SEQUENCE</scope>
</reference>
<accession>A0A480I365</accession>
<dbReference type="AlphaFoldDB" id="A0A480I365"/>
<name>A0A480I365_PIG</name>
<sequence length="103" mass="11737">MELFTAIYWSCFTRSYFERRSSPIRFPLHCFAPVIPRLTISKHLERLSFRVCKTGAKRLTAVKSQNQAQRLARCRRSKHAGRGLDCYLLLGSPAPAPGAVDRV</sequence>
<organism evidence="1">
    <name type="scientific">Sus scrofa</name>
    <name type="common">Pig</name>
    <dbReference type="NCBI Taxonomy" id="9823"/>
    <lineage>
        <taxon>Eukaryota</taxon>
        <taxon>Metazoa</taxon>
        <taxon>Chordata</taxon>
        <taxon>Craniata</taxon>
        <taxon>Vertebrata</taxon>
        <taxon>Euteleostomi</taxon>
        <taxon>Mammalia</taxon>
        <taxon>Eutheria</taxon>
        <taxon>Laurasiatheria</taxon>
        <taxon>Artiodactyla</taxon>
        <taxon>Suina</taxon>
        <taxon>Suidae</taxon>
        <taxon>Sus</taxon>
    </lineage>
</organism>
<proteinExistence type="predicted"/>
<protein>
    <submittedName>
        <fullName evidence="1">Uncharacterized protein</fullName>
    </submittedName>
</protein>
<dbReference type="EMBL" id="DQIR01065398">
    <property type="protein sequence ID" value="HDA20874.1"/>
    <property type="molecule type" value="Transcribed_RNA"/>
</dbReference>
<evidence type="ECO:0000313" key="1">
    <source>
        <dbReference type="EMBL" id="HDA31353.1"/>
    </source>
</evidence>